<proteinExistence type="predicted"/>
<dbReference type="RefSeq" id="WP_377418021.1">
    <property type="nucleotide sequence ID" value="NZ_JBHSPR010000004.1"/>
</dbReference>
<sequence length="74" mass="7260">MLDADVAASGLAGGTELLGLDADGGEGFARAVGAGPEADVLPAGVGIESSVSRSKRWSVIAVSSWRAQAGSLSM</sequence>
<comment type="caution">
    <text evidence="1">The sequence shown here is derived from an EMBL/GenBank/DDBJ whole genome shotgun (WGS) entry which is preliminary data.</text>
</comment>
<gene>
    <name evidence="1" type="ORF">ACFP2T_05540</name>
</gene>
<accession>A0ABW1K1L7</accession>
<keyword evidence="2" id="KW-1185">Reference proteome</keyword>
<dbReference type="Proteomes" id="UP001596203">
    <property type="component" value="Unassembled WGS sequence"/>
</dbReference>
<protein>
    <submittedName>
        <fullName evidence="1">Uncharacterized protein</fullName>
    </submittedName>
</protein>
<evidence type="ECO:0000313" key="1">
    <source>
        <dbReference type="EMBL" id="MFC6015651.1"/>
    </source>
</evidence>
<name>A0ABW1K1L7_9ACTN</name>
<dbReference type="EMBL" id="JBHSPR010000004">
    <property type="protein sequence ID" value="MFC6015651.1"/>
    <property type="molecule type" value="Genomic_DNA"/>
</dbReference>
<reference evidence="2" key="1">
    <citation type="journal article" date="2019" name="Int. J. Syst. Evol. Microbiol.">
        <title>The Global Catalogue of Microorganisms (GCM) 10K type strain sequencing project: providing services to taxonomists for standard genome sequencing and annotation.</title>
        <authorList>
            <consortium name="The Broad Institute Genomics Platform"/>
            <consortium name="The Broad Institute Genome Sequencing Center for Infectious Disease"/>
            <person name="Wu L."/>
            <person name="Ma J."/>
        </authorList>
    </citation>
    <scope>NUCLEOTIDE SEQUENCE [LARGE SCALE GENOMIC DNA]</scope>
    <source>
        <strain evidence="2">ZS-35-S2</strain>
    </source>
</reference>
<organism evidence="1 2">
    <name type="scientific">Plantactinospora solaniradicis</name>
    <dbReference type="NCBI Taxonomy" id="1723736"/>
    <lineage>
        <taxon>Bacteria</taxon>
        <taxon>Bacillati</taxon>
        <taxon>Actinomycetota</taxon>
        <taxon>Actinomycetes</taxon>
        <taxon>Micromonosporales</taxon>
        <taxon>Micromonosporaceae</taxon>
        <taxon>Plantactinospora</taxon>
    </lineage>
</organism>
<evidence type="ECO:0000313" key="2">
    <source>
        <dbReference type="Proteomes" id="UP001596203"/>
    </source>
</evidence>